<comment type="caution">
    <text evidence="5">The sequence shown here is derived from an EMBL/GenBank/DDBJ whole genome shotgun (WGS) entry which is preliminary data.</text>
</comment>
<dbReference type="AlphaFoldDB" id="A0A0F9X7U1"/>
<dbReference type="PROSITE" id="PS50975">
    <property type="entry name" value="ATP_GRASP"/>
    <property type="match status" value="1"/>
</dbReference>
<gene>
    <name evidence="5" type="ORF">LCGC14_0181040</name>
</gene>
<dbReference type="InterPro" id="IPR013815">
    <property type="entry name" value="ATP_grasp_subdomain_1"/>
</dbReference>
<proteinExistence type="predicted"/>
<dbReference type="InterPro" id="IPR052032">
    <property type="entry name" value="ATP-dep_AA_Ligase"/>
</dbReference>
<dbReference type="EMBL" id="LAZR01000073">
    <property type="protein sequence ID" value="KKN95036.1"/>
    <property type="molecule type" value="Genomic_DNA"/>
</dbReference>
<dbReference type="Gene3D" id="3.40.50.20">
    <property type="match status" value="1"/>
</dbReference>
<dbReference type="GO" id="GO:0046872">
    <property type="term" value="F:metal ion binding"/>
    <property type="evidence" value="ECO:0007669"/>
    <property type="project" value="InterPro"/>
</dbReference>
<keyword evidence="2" id="KW-0547">Nucleotide-binding</keyword>
<evidence type="ECO:0000259" key="4">
    <source>
        <dbReference type="PROSITE" id="PS50975"/>
    </source>
</evidence>
<dbReference type="InterPro" id="IPR011761">
    <property type="entry name" value="ATP-grasp"/>
</dbReference>
<dbReference type="PANTHER" id="PTHR43585:SF2">
    <property type="entry name" value="ATP-GRASP ENZYME FSQD"/>
    <property type="match status" value="1"/>
</dbReference>
<dbReference type="Gene3D" id="3.30.1490.20">
    <property type="entry name" value="ATP-grasp fold, A domain"/>
    <property type="match status" value="1"/>
</dbReference>
<protein>
    <recommendedName>
        <fullName evidence="4">ATP-grasp domain-containing protein</fullName>
    </recommendedName>
</protein>
<keyword evidence="3" id="KW-0067">ATP-binding</keyword>
<sequence length="323" mass="36228">MSLLEAFREAISRLKFRGKLIVSELTEAAPAVVVADEWHYAPSVADDGYVGRLLEIVETRRVGLLVPLTDLDLLLLAQHREDFQRLGCTVMIAPPEVIDICRDKRRTNELVAAAGLKPIPSFTLKEFLDNPFYPCFIKPLVGSAAIGAAKIEDEVRLRSHVATYEDATLVQEYIEGQEFTVDVYRSRDGEIHAIVPRQRLVVRGGEVQKAVTIKDAQLEDATRTLVESLDDLWGVFCCQCRREIGGEPRFFEINPRFGGGAPLAIAAGADLPLYLLQEVLGMPITSRYGEFTERLLMLRYDEGLYQQIEDVTQLPGYDAPEFR</sequence>
<dbReference type="GO" id="GO:0016874">
    <property type="term" value="F:ligase activity"/>
    <property type="evidence" value="ECO:0007669"/>
    <property type="project" value="UniProtKB-KW"/>
</dbReference>
<reference evidence="5" key="1">
    <citation type="journal article" date="2015" name="Nature">
        <title>Complex archaea that bridge the gap between prokaryotes and eukaryotes.</title>
        <authorList>
            <person name="Spang A."/>
            <person name="Saw J.H."/>
            <person name="Jorgensen S.L."/>
            <person name="Zaremba-Niedzwiedzka K."/>
            <person name="Martijn J."/>
            <person name="Lind A.E."/>
            <person name="van Eijk R."/>
            <person name="Schleper C."/>
            <person name="Guy L."/>
            <person name="Ettema T.J."/>
        </authorList>
    </citation>
    <scope>NUCLEOTIDE SEQUENCE</scope>
</reference>
<evidence type="ECO:0000256" key="3">
    <source>
        <dbReference type="ARBA" id="ARBA00022840"/>
    </source>
</evidence>
<feature type="domain" description="ATP-grasp" evidence="4">
    <location>
        <begin position="108"/>
        <end position="280"/>
    </location>
</feature>
<dbReference type="Pfam" id="PF15632">
    <property type="entry name" value="ATPgrasp_Ter"/>
    <property type="match status" value="1"/>
</dbReference>
<evidence type="ECO:0000256" key="2">
    <source>
        <dbReference type="ARBA" id="ARBA00022741"/>
    </source>
</evidence>
<evidence type="ECO:0000313" key="5">
    <source>
        <dbReference type="EMBL" id="KKN95036.1"/>
    </source>
</evidence>
<dbReference type="Pfam" id="PF21360">
    <property type="entry name" value="PylC-like_N"/>
    <property type="match status" value="1"/>
</dbReference>
<accession>A0A0F9X7U1</accession>
<dbReference type="PANTHER" id="PTHR43585">
    <property type="entry name" value="FUMIPYRROLE BIOSYNTHESIS PROTEIN C"/>
    <property type="match status" value="1"/>
</dbReference>
<evidence type="ECO:0000256" key="1">
    <source>
        <dbReference type="ARBA" id="ARBA00022598"/>
    </source>
</evidence>
<dbReference type="GO" id="GO:0005524">
    <property type="term" value="F:ATP binding"/>
    <property type="evidence" value="ECO:0007669"/>
    <property type="project" value="UniProtKB-KW"/>
</dbReference>
<dbReference type="SUPFAM" id="SSF56059">
    <property type="entry name" value="Glutathione synthetase ATP-binding domain-like"/>
    <property type="match status" value="1"/>
</dbReference>
<dbReference type="Gene3D" id="3.30.470.20">
    <property type="entry name" value="ATP-grasp fold, B domain"/>
    <property type="match status" value="1"/>
</dbReference>
<dbReference type="InterPro" id="IPR048764">
    <property type="entry name" value="PylC_N"/>
</dbReference>
<keyword evidence="1" id="KW-0436">Ligase</keyword>
<name>A0A0F9X7U1_9ZZZZ</name>
<organism evidence="5">
    <name type="scientific">marine sediment metagenome</name>
    <dbReference type="NCBI Taxonomy" id="412755"/>
    <lineage>
        <taxon>unclassified sequences</taxon>
        <taxon>metagenomes</taxon>
        <taxon>ecological metagenomes</taxon>
    </lineage>
</organism>